<dbReference type="InterPro" id="IPR039498">
    <property type="entry name" value="NTP_transf_5"/>
</dbReference>
<comment type="caution">
    <text evidence="2">The sequence shown here is derived from an EMBL/GenBank/DDBJ whole genome shotgun (WGS) entry which is preliminary data.</text>
</comment>
<organism evidence="2 3">
    <name type="scientific">Phytoactinopolyspora alkaliphila</name>
    <dbReference type="NCBI Taxonomy" id="1783498"/>
    <lineage>
        <taxon>Bacteria</taxon>
        <taxon>Bacillati</taxon>
        <taxon>Actinomycetota</taxon>
        <taxon>Actinomycetes</taxon>
        <taxon>Jiangellales</taxon>
        <taxon>Jiangellaceae</taxon>
        <taxon>Phytoactinopolyspora</taxon>
    </lineage>
</organism>
<dbReference type="AlphaFoldDB" id="A0A6N9YJG1"/>
<evidence type="ECO:0000313" key="2">
    <source>
        <dbReference type="EMBL" id="NED95087.1"/>
    </source>
</evidence>
<keyword evidence="2" id="KW-0808">Transferase</keyword>
<dbReference type="EMBL" id="JAAGOB010000003">
    <property type="protein sequence ID" value="NED95087.1"/>
    <property type="molecule type" value="Genomic_DNA"/>
</dbReference>
<dbReference type="Pfam" id="PF14907">
    <property type="entry name" value="NTP_transf_5"/>
    <property type="match status" value="1"/>
</dbReference>
<name>A0A6N9YJG1_9ACTN</name>
<dbReference type="GO" id="GO:0016740">
    <property type="term" value="F:transferase activity"/>
    <property type="evidence" value="ECO:0007669"/>
    <property type="project" value="UniProtKB-KW"/>
</dbReference>
<keyword evidence="3" id="KW-1185">Reference proteome</keyword>
<reference evidence="2 3" key="1">
    <citation type="submission" date="2020-02" db="EMBL/GenBank/DDBJ databases">
        <authorList>
            <person name="Li X.-J."/>
            <person name="Feng X.-M."/>
        </authorList>
    </citation>
    <scope>NUCLEOTIDE SEQUENCE [LARGE SCALE GENOMIC DNA]</scope>
    <source>
        <strain evidence="2 3">CGMCC 4.7225</strain>
    </source>
</reference>
<accession>A0A6N9YJG1</accession>
<proteinExistence type="predicted"/>
<dbReference type="Proteomes" id="UP000469185">
    <property type="component" value="Unassembled WGS sequence"/>
</dbReference>
<gene>
    <name evidence="2" type="ORF">G1H11_07145</name>
</gene>
<sequence>MFVETARHHRVSPLAHVLLREAEPELAAELKPDRDRAMATHLSASITLDAIDRLLDGLRWATFKGPILSEHAHPAPGLRLYNDIDVLVSPRELRAATTRLAEAGWTVADYRDMLRNAATPGEMHWVSPSGILIDLHWSMINMASTRRQFSVPTDEILDRRISTDLGLSSTWALNHTDALVHVCLHAALTGAHRMLLILDADQLARKTTDWDAVVTRAHDWGAETAVAIVLARASALLNTPLPDRLDRELGVSAGLRVVTNAVDRLAPVPALRSSTSVARLMARSARPGSGGTLSAVGAKGMRGVAERLGKGQRRTQPAGREPADDEALEAYLRAVETHAGVSP</sequence>
<protein>
    <submittedName>
        <fullName evidence="2">Nucleotidyltransferase family protein</fullName>
    </submittedName>
</protein>
<evidence type="ECO:0000313" key="3">
    <source>
        <dbReference type="Proteomes" id="UP000469185"/>
    </source>
</evidence>
<feature type="region of interest" description="Disordered" evidence="1">
    <location>
        <begin position="306"/>
        <end position="326"/>
    </location>
</feature>
<evidence type="ECO:0000256" key="1">
    <source>
        <dbReference type="SAM" id="MobiDB-lite"/>
    </source>
</evidence>